<protein>
    <submittedName>
        <fullName evidence="1">Uncharacterized protein</fullName>
    </submittedName>
</protein>
<reference evidence="1" key="1">
    <citation type="submission" date="2021-05" db="EMBL/GenBank/DDBJ databases">
        <authorList>
            <person name="Pietrasiak N."/>
            <person name="Ward R."/>
            <person name="Stajich J.E."/>
            <person name="Kurbessoian T."/>
        </authorList>
    </citation>
    <scope>NUCLEOTIDE SEQUENCE</scope>
    <source>
        <strain evidence="1">GSE-NOS-MK-12-04C</strain>
    </source>
</reference>
<evidence type="ECO:0000313" key="2">
    <source>
        <dbReference type="Proteomes" id="UP000729701"/>
    </source>
</evidence>
<proteinExistence type="predicted"/>
<dbReference type="EMBL" id="JAHHGZ010000027">
    <property type="protein sequence ID" value="MBW4670156.1"/>
    <property type="molecule type" value="Genomic_DNA"/>
</dbReference>
<dbReference type="Pfam" id="PF00502">
    <property type="entry name" value="Phycobilisome"/>
    <property type="match status" value="1"/>
</dbReference>
<name>A0A951QR57_9CYAN</name>
<accession>A0A951QR57</accession>
<evidence type="ECO:0000313" key="1">
    <source>
        <dbReference type="EMBL" id="MBW4670156.1"/>
    </source>
</evidence>
<gene>
    <name evidence="1" type="ORF">KME60_22780</name>
</gene>
<dbReference type="GO" id="GO:0015979">
    <property type="term" value="P:photosynthesis"/>
    <property type="evidence" value="ECO:0007669"/>
    <property type="project" value="InterPro"/>
</dbReference>
<dbReference type="GO" id="GO:0030089">
    <property type="term" value="C:phycobilisome"/>
    <property type="evidence" value="ECO:0007669"/>
    <property type="project" value="InterPro"/>
</dbReference>
<comment type="caution">
    <text evidence="1">The sequence shown here is derived from an EMBL/GenBank/DDBJ whole genome shotgun (WGS) entry which is preliminary data.</text>
</comment>
<reference evidence="1" key="2">
    <citation type="journal article" date="2022" name="Microbiol. Resour. Announc.">
        <title>Metagenome Sequencing to Explore Phylogenomics of Terrestrial Cyanobacteria.</title>
        <authorList>
            <person name="Ward R.D."/>
            <person name="Stajich J.E."/>
            <person name="Johansen J.R."/>
            <person name="Huntemann M."/>
            <person name="Clum A."/>
            <person name="Foster B."/>
            <person name="Foster B."/>
            <person name="Roux S."/>
            <person name="Palaniappan K."/>
            <person name="Varghese N."/>
            <person name="Mukherjee S."/>
            <person name="Reddy T.B.K."/>
            <person name="Daum C."/>
            <person name="Copeland A."/>
            <person name="Chen I.A."/>
            <person name="Ivanova N.N."/>
            <person name="Kyrpides N.C."/>
            <person name="Shapiro N."/>
            <person name="Eloe-Fadrosh E.A."/>
            <person name="Pietrasiak N."/>
        </authorList>
    </citation>
    <scope>NUCLEOTIDE SEQUENCE</scope>
    <source>
        <strain evidence="1">GSE-NOS-MK-12-04C</strain>
    </source>
</reference>
<dbReference type="InterPro" id="IPR012128">
    <property type="entry name" value="Phycobilisome_asu/bsu"/>
</dbReference>
<sequence>MLKTSEVVKTPSVERLLNLWAQRYVPELSLVSLNNSSSYGSLLEASSPQGRALTATKLKDSILNSNCQMALIQAKSLYSYIPNILDLNEARRITQFAFRVYKKLLQIYLIQSGSDASSTVWGIPAIADLAYALEPILMVFQEQHIASKDWRALGFMTTQLNFSNRLIEKKLTPDEKVLLAPYLKFVEEQVAMPWQRVCVTAASYELGSPELKLVEQMMPASCEIAKTVFDKLLEWVPNHHSRRGELKEANVTHSCLRDLNMFQAYIWLCFLNQSIEPLEKELLPLCVMVVEGVGIKWELTQKWCEVLALEMESRVTQEQKVMLRPYTQGMCEVFWKERDRLRFGI</sequence>
<dbReference type="Proteomes" id="UP000729701">
    <property type="component" value="Unassembled WGS sequence"/>
</dbReference>
<organism evidence="1 2">
    <name type="scientific">Cyanomargarita calcarea GSE-NOS-MK-12-04C</name>
    <dbReference type="NCBI Taxonomy" id="2839659"/>
    <lineage>
        <taxon>Bacteria</taxon>
        <taxon>Bacillati</taxon>
        <taxon>Cyanobacteriota</taxon>
        <taxon>Cyanophyceae</taxon>
        <taxon>Nostocales</taxon>
        <taxon>Cyanomargaritaceae</taxon>
        <taxon>Cyanomargarita</taxon>
    </lineage>
</organism>
<dbReference type="AlphaFoldDB" id="A0A951QR57"/>